<evidence type="ECO:0000256" key="5">
    <source>
        <dbReference type="SAM" id="Phobius"/>
    </source>
</evidence>
<comment type="caution">
    <text evidence="7">The sequence shown here is derived from an EMBL/GenBank/DDBJ whole genome shotgun (WGS) entry which is preliminary data.</text>
</comment>
<feature type="transmembrane region" description="Helical" evidence="5">
    <location>
        <begin position="186"/>
        <end position="206"/>
    </location>
</feature>
<keyword evidence="4 5" id="KW-0472">Membrane</keyword>
<protein>
    <recommendedName>
        <fullName evidence="6">Yip1 domain-containing protein</fullName>
    </recommendedName>
</protein>
<evidence type="ECO:0000256" key="1">
    <source>
        <dbReference type="ARBA" id="ARBA00004141"/>
    </source>
</evidence>
<keyword evidence="2 5" id="KW-0812">Transmembrane</keyword>
<feature type="domain" description="Yip1" evidence="6">
    <location>
        <begin position="22"/>
        <end position="228"/>
    </location>
</feature>
<proteinExistence type="predicted"/>
<keyword evidence="8" id="KW-1185">Reference proteome</keyword>
<comment type="subcellular location">
    <subcellularLocation>
        <location evidence="1">Membrane</location>
        <topology evidence="1">Multi-pass membrane protein</topology>
    </subcellularLocation>
</comment>
<gene>
    <name evidence="7" type="ORF">J2Z79_003063</name>
</gene>
<evidence type="ECO:0000256" key="3">
    <source>
        <dbReference type="ARBA" id="ARBA00022989"/>
    </source>
</evidence>
<dbReference type="EMBL" id="JAGGLG010000032">
    <property type="protein sequence ID" value="MBP2019621.1"/>
    <property type="molecule type" value="Genomic_DNA"/>
</dbReference>
<evidence type="ECO:0000256" key="2">
    <source>
        <dbReference type="ARBA" id="ARBA00022692"/>
    </source>
</evidence>
<feature type="transmembrane region" description="Helical" evidence="5">
    <location>
        <begin position="97"/>
        <end position="122"/>
    </location>
</feature>
<evidence type="ECO:0000256" key="4">
    <source>
        <dbReference type="ARBA" id="ARBA00023136"/>
    </source>
</evidence>
<sequence length="243" mass="25621">MSEPLVRNDAEPRISPWGALLSVVTSPGETFRSLGRKPPVLAPYLIHSLVGIVAIALSYSALMDLAMEQAAAAMANQPQMTAEDMAMMQTVMRWSGGVALVVQEIAGPWVVGLVLALVATFFGQFQGGEVPLTSYMGMIGYARMPLDIARLLSAVFMAVTGKQLDLSAAALLPDGASPVLMGALQMINPFGIWYYALLAIGFAALFGREPRRGWAMPVTLFVLGVIVSAAAASIGAAFTMNVG</sequence>
<accession>A0ABS4JXJ6</accession>
<evidence type="ECO:0000259" key="6">
    <source>
        <dbReference type="Pfam" id="PF04893"/>
    </source>
</evidence>
<reference evidence="7 8" key="1">
    <citation type="submission" date="2021-03" db="EMBL/GenBank/DDBJ databases">
        <title>Genomic Encyclopedia of Type Strains, Phase IV (KMG-IV): sequencing the most valuable type-strain genomes for metagenomic binning, comparative biology and taxonomic classification.</title>
        <authorList>
            <person name="Goeker M."/>
        </authorList>
    </citation>
    <scope>NUCLEOTIDE SEQUENCE [LARGE SCALE GENOMIC DNA]</scope>
    <source>
        <strain evidence="7 8">DSM 27138</strain>
    </source>
</reference>
<keyword evidence="3 5" id="KW-1133">Transmembrane helix</keyword>
<feature type="transmembrane region" description="Helical" evidence="5">
    <location>
        <begin position="218"/>
        <end position="240"/>
    </location>
</feature>
<feature type="transmembrane region" description="Helical" evidence="5">
    <location>
        <begin position="41"/>
        <end position="62"/>
    </location>
</feature>
<organism evidence="7 8">
    <name type="scientific">Symbiobacterium terraclitae</name>
    <dbReference type="NCBI Taxonomy" id="557451"/>
    <lineage>
        <taxon>Bacteria</taxon>
        <taxon>Bacillati</taxon>
        <taxon>Bacillota</taxon>
        <taxon>Clostridia</taxon>
        <taxon>Eubacteriales</taxon>
        <taxon>Symbiobacteriaceae</taxon>
        <taxon>Symbiobacterium</taxon>
    </lineage>
</organism>
<dbReference type="RefSeq" id="WP_209467726.1">
    <property type="nucleotide sequence ID" value="NZ_JAGGLG010000032.1"/>
</dbReference>
<dbReference type="Pfam" id="PF04893">
    <property type="entry name" value="Yip1"/>
    <property type="match status" value="1"/>
</dbReference>
<evidence type="ECO:0000313" key="8">
    <source>
        <dbReference type="Proteomes" id="UP001519289"/>
    </source>
</evidence>
<name>A0ABS4JXJ6_9FIRM</name>
<dbReference type="InterPro" id="IPR006977">
    <property type="entry name" value="Yip1_dom"/>
</dbReference>
<dbReference type="Proteomes" id="UP001519289">
    <property type="component" value="Unassembled WGS sequence"/>
</dbReference>
<evidence type="ECO:0000313" key="7">
    <source>
        <dbReference type="EMBL" id="MBP2019621.1"/>
    </source>
</evidence>